<dbReference type="GO" id="GO:0016020">
    <property type="term" value="C:membrane"/>
    <property type="evidence" value="ECO:0007669"/>
    <property type="project" value="UniProtKB-SubCell"/>
</dbReference>
<evidence type="ECO:0000259" key="17">
    <source>
        <dbReference type="PROSITE" id="PS50885"/>
    </source>
</evidence>
<keyword evidence="4" id="KW-0597">Phosphoprotein</keyword>
<dbReference type="SUPFAM" id="SSF55874">
    <property type="entry name" value="ATPase domain of HSP90 chaperone/DNA topoisomerase II/histidine kinase"/>
    <property type="match status" value="1"/>
</dbReference>
<keyword evidence="9" id="KW-0067">ATP-binding</keyword>
<keyword evidence="19" id="KW-1185">Reference proteome</keyword>
<feature type="domain" description="PAS" evidence="15">
    <location>
        <begin position="420"/>
        <end position="490"/>
    </location>
</feature>
<feature type="transmembrane region" description="Helical" evidence="13">
    <location>
        <begin position="66"/>
        <end position="84"/>
    </location>
</feature>
<dbReference type="SUPFAM" id="SSF47384">
    <property type="entry name" value="Homodimeric domain of signal transducing histidine kinase"/>
    <property type="match status" value="1"/>
</dbReference>
<dbReference type="Gene3D" id="1.10.287.130">
    <property type="match status" value="1"/>
</dbReference>
<evidence type="ECO:0000256" key="8">
    <source>
        <dbReference type="ARBA" id="ARBA00022777"/>
    </source>
</evidence>
<organism evidence="18 19">
    <name type="scientific">Candidatus Nitrosotalea okcheonensis</name>
    <dbReference type="NCBI Taxonomy" id="1903276"/>
    <lineage>
        <taxon>Archaea</taxon>
        <taxon>Nitrososphaerota</taxon>
        <taxon>Nitrososphaeria</taxon>
        <taxon>Nitrosotaleales</taxon>
        <taxon>Nitrosotaleaceae</taxon>
        <taxon>Nitrosotalea</taxon>
    </lineage>
</organism>
<dbReference type="CDD" id="cd00082">
    <property type="entry name" value="HisKA"/>
    <property type="match status" value="1"/>
</dbReference>
<evidence type="ECO:0000313" key="19">
    <source>
        <dbReference type="Proteomes" id="UP000230607"/>
    </source>
</evidence>
<dbReference type="InterPro" id="IPR003660">
    <property type="entry name" value="HAMP_dom"/>
</dbReference>
<evidence type="ECO:0000256" key="12">
    <source>
        <dbReference type="ARBA" id="ARBA00023136"/>
    </source>
</evidence>
<dbReference type="InterPro" id="IPR035965">
    <property type="entry name" value="PAS-like_dom_sf"/>
</dbReference>
<dbReference type="PANTHER" id="PTHR42878">
    <property type="entry name" value="TWO-COMPONENT HISTIDINE KINASE"/>
    <property type="match status" value="1"/>
</dbReference>
<evidence type="ECO:0000256" key="9">
    <source>
        <dbReference type="ARBA" id="ARBA00022840"/>
    </source>
</evidence>
<comment type="subcellular location">
    <subcellularLocation>
        <location evidence="2">Membrane</location>
        <topology evidence="2">Multi-pass membrane protein</topology>
    </subcellularLocation>
</comment>
<dbReference type="SMART" id="SM00388">
    <property type="entry name" value="HisKA"/>
    <property type="match status" value="1"/>
</dbReference>
<evidence type="ECO:0000256" key="3">
    <source>
        <dbReference type="ARBA" id="ARBA00012438"/>
    </source>
</evidence>
<dbReference type="InterPro" id="IPR000700">
    <property type="entry name" value="PAS-assoc_C"/>
</dbReference>
<dbReference type="PRINTS" id="PR00344">
    <property type="entry name" value="BCTRLSENSOR"/>
</dbReference>
<protein>
    <recommendedName>
        <fullName evidence="3">histidine kinase</fullName>
        <ecNumber evidence="3">2.7.13.3</ecNumber>
    </recommendedName>
</protein>
<dbReference type="SMART" id="SM00304">
    <property type="entry name" value="HAMP"/>
    <property type="match status" value="1"/>
</dbReference>
<dbReference type="InterPro" id="IPR050351">
    <property type="entry name" value="BphY/WalK/GraS-like"/>
</dbReference>
<evidence type="ECO:0000256" key="10">
    <source>
        <dbReference type="ARBA" id="ARBA00022989"/>
    </source>
</evidence>
<feature type="domain" description="HAMP" evidence="17">
    <location>
        <begin position="336"/>
        <end position="388"/>
    </location>
</feature>
<proteinExistence type="predicted"/>
<evidence type="ECO:0000256" key="6">
    <source>
        <dbReference type="ARBA" id="ARBA00022692"/>
    </source>
</evidence>
<evidence type="ECO:0000256" key="4">
    <source>
        <dbReference type="ARBA" id="ARBA00022553"/>
    </source>
</evidence>
<feature type="domain" description="Histidine kinase" evidence="14">
    <location>
        <begin position="560"/>
        <end position="745"/>
    </location>
</feature>
<evidence type="ECO:0000259" key="15">
    <source>
        <dbReference type="PROSITE" id="PS50112"/>
    </source>
</evidence>
<reference evidence="19" key="1">
    <citation type="submission" date="2017-03" db="EMBL/GenBank/DDBJ databases">
        <authorList>
            <person name="Herbold C."/>
        </authorList>
    </citation>
    <scope>NUCLEOTIDE SEQUENCE [LARGE SCALE GENOMIC DNA]</scope>
</reference>
<dbReference type="InterPro" id="IPR003594">
    <property type="entry name" value="HATPase_dom"/>
</dbReference>
<evidence type="ECO:0000256" key="7">
    <source>
        <dbReference type="ARBA" id="ARBA00022741"/>
    </source>
</evidence>
<dbReference type="GO" id="GO:0007234">
    <property type="term" value="P:osmosensory signaling via phosphorelay pathway"/>
    <property type="evidence" value="ECO:0007669"/>
    <property type="project" value="TreeGrafter"/>
</dbReference>
<dbReference type="Proteomes" id="UP000230607">
    <property type="component" value="Chromosome 1"/>
</dbReference>
<evidence type="ECO:0000256" key="1">
    <source>
        <dbReference type="ARBA" id="ARBA00000085"/>
    </source>
</evidence>
<name>A0A2H1FG51_9ARCH</name>
<dbReference type="NCBIfam" id="TIGR00229">
    <property type="entry name" value="sensory_box"/>
    <property type="match status" value="1"/>
</dbReference>
<dbReference type="AlphaFoldDB" id="A0A2H1FG51"/>
<evidence type="ECO:0000313" key="18">
    <source>
        <dbReference type="EMBL" id="SMH71724.1"/>
    </source>
</evidence>
<keyword evidence="11" id="KW-0902">Two-component regulatory system</keyword>
<dbReference type="InterPro" id="IPR000014">
    <property type="entry name" value="PAS"/>
</dbReference>
<dbReference type="Pfam" id="PF13426">
    <property type="entry name" value="PAS_9"/>
    <property type="match status" value="1"/>
</dbReference>
<dbReference type="Gene3D" id="6.10.340.10">
    <property type="match status" value="1"/>
</dbReference>
<dbReference type="InterPro" id="IPR036097">
    <property type="entry name" value="HisK_dim/P_sf"/>
</dbReference>
<dbReference type="Pfam" id="PF00672">
    <property type="entry name" value="HAMP"/>
    <property type="match status" value="1"/>
</dbReference>
<dbReference type="GO" id="GO:0000156">
    <property type="term" value="F:phosphorelay response regulator activity"/>
    <property type="evidence" value="ECO:0007669"/>
    <property type="project" value="TreeGrafter"/>
</dbReference>
<dbReference type="PROSITE" id="PS50113">
    <property type="entry name" value="PAC"/>
    <property type="match status" value="1"/>
</dbReference>
<dbReference type="GO" id="GO:0000155">
    <property type="term" value="F:phosphorelay sensor kinase activity"/>
    <property type="evidence" value="ECO:0007669"/>
    <property type="project" value="InterPro"/>
</dbReference>
<evidence type="ECO:0000256" key="11">
    <source>
        <dbReference type="ARBA" id="ARBA00023012"/>
    </source>
</evidence>
<evidence type="ECO:0000256" key="13">
    <source>
        <dbReference type="SAM" id="Phobius"/>
    </source>
</evidence>
<dbReference type="Gene3D" id="3.30.450.20">
    <property type="entry name" value="PAS domain"/>
    <property type="match status" value="1"/>
</dbReference>
<dbReference type="Pfam" id="PF02518">
    <property type="entry name" value="HATPase_c"/>
    <property type="match status" value="1"/>
</dbReference>
<dbReference type="Gene3D" id="3.30.565.10">
    <property type="entry name" value="Histidine kinase-like ATPase, C-terminal domain"/>
    <property type="match status" value="1"/>
</dbReference>
<comment type="catalytic activity">
    <reaction evidence="1">
        <text>ATP + protein L-histidine = ADP + protein N-phospho-L-histidine.</text>
        <dbReference type="EC" id="2.7.13.3"/>
    </reaction>
</comment>
<feature type="transmembrane region" description="Helical" evidence="13">
    <location>
        <begin position="96"/>
        <end position="118"/>
    </location>
</feature>
<dbReference type="CDD" id="cd00075">
    <property type="entry name" value="HATPase"/>
    <property type="match status" value="1"/>
</dbReference>
<dbReference type="InterPro" id="IPR004358">
    <property type="entry name" value="Sig_transdc_His_kin-like_C"/>
</dbReference>
<dbReference type="SMART" id="SM00091">
    <property type="entry name" value="PAS"/>
    <property type="match status" value="1"/>
</dbReference>
<feature type="transmembrane region" description="Helical" evidence="13">
    <location>
        <begin position="280"/>
        <end position="303"/>
    </location>
</feature>
<dbReference type="RefSeq" id="WP_157927640.1">
    <property type="nucleotide sequence ID" value="NZ_LT841358.1"/>
</dbReference>
<dbReference type="EC" id="2.7.13.3" evidence="3"/>
<dbReference type="CDD" id="cd00130">
    <property type="entry name" value="PAS"/>
    <property type="match status" value="1"/>
</dbReference>
<dbReference type="SUPFAM" id="SSF158472">
    <property type="entry name" value="HAMP domain-like"/>
    <property type="match status" value="1"/>
</dbReference>
<dbReference type="CDD" id="cd06225">
    <property type="entry name" value="HAMP"/>
    <property type="match status" value="1"/>
</dbReference>
<keyword evidence="7" id="KW-0547">Nucleotide-binding</keyword>
<feature type="transmembrane region" description="Helical" evidence="13">
    <location>
        <begin position="206"/>
        <end position="226"/>
    </location>
</feature>
<keyword evidence="6 13" id="KW-0812">Transmembrane</keyword>
<dbReference type="Pfam" id="PF00512">
    <property type="entry name" value="HisKA"/>
    <property type="match status" value="1"/>
</dbReference>
<dbReference type="EMBL" id="LT841358">
    <property type="protein sequence ID" value="SMH71724.1"/>
    <property type="molecule type" value="Genomic_DNA"/>
</dbReference>
<feature type="transmembrane region" description="Helical" evidence="13">
    <location>
        <begin position="238"/>
        <end position="260"/>
    </location>
</feature>
<dbReference type="PANTHER" id="PTHR42878:SF7">
    <property type="entry name" value="SENSOR HISTIDINE KINASE GLRK"/>
    <property type="match status" value="1"/>
</dbReference>
<accession>A0A2H1FG51</accession>
<dbReference type="GO" id="GO:0005524">
    <property type="term" value="F:ATP binding"/>
    <property type="evidence" value="ECO:0007669"/>
    <property type="project" value="UniProtKB-KW"/>
</dbReference>
<keyword evidence="5 18" id="KW-0808">Transferase</keyword>
<feature type="transmembrane region" description="Helical" evidence="13">
    <location>
        <begin position="309"/>
        <end position="334"/>
    </location>
</feature>
<feature type="transmembrane region" description="Helical" evidence="13">
    <location>
        <begin position="178"/>
        <end position="199"/>
    </location>
</feature>
<keyword evidence="8 18" id="KW-0418">Kinase</keyword>
<dbReference type="InterPro" id="IPR036890">
    <property type="entry name" value="HATPase_C_sf"/>
</dbReference>
<evidence type="ECO:0000256" key="2">
    <source>
        <dbReference type="ARBA" id="ARBA00004141"/>
    </source>
</evidence>
<dbReference type="OrthoDB" id="342253at2157"/>
<dbReference type="PROSITE" id="PS50112">
    <property type="entry name" value="PAS"/>
    <property type="match status" value="1"/>
</dbReference>
<dbReference type="SMART" id="SM00387">
    <property type="entry name" value="HATPase_c"/>
    <property type="match status" value="1"/>
</dbReference>
<dbReference type="PROSITE" id="PS50885">
    <property type="entry name" value="HAMP"/>
    <property type="match status" value="1"/>
</dbReference>
<evidence type="ECO:0000259" key="16">
    <source>
        <dbReference type="PROSITE" id="PS50113"/>
    </source>
</evidence>
<dbReference type="SUPFAM" id="SSF55785">
    <property type="entry name" value="PYP-like sensor domain (PAS domain)"/>
    <property type="match status" value="1"/>
</dbReference>
<evidence type="ECO:0000256" key="5">
    <source>
        <dbReference type="ARBA" id="ARBA00022679"/>
    </source>
</evidence>
<dbReference type="GO" id="GO:0030295">
    <property type="term" value="F:protein kinase activator activity"/>
    <property type="evidence" value="ECO:0007669"/>
    <property type="project" value="TreeGrafter"/>
</dbReference>
<sequence>MISGRNRSLDYNKKKSLGSKINKIKDFKNNLYKNPCEKTSKSKTEMGHNTLINHSLTGFELMITKILAIIVFGMGIVVTVGWIFDITTLEEVLPHAVNMKFSTSVSFIFSGIILYFIANMQKGKLGASEIAIAASGMVIFLFMGTLLVSNISGVYTGIENLFVKEIHDENTTVLGRPSIPTMVDFVMIVTAGIFSLSNYTKSKKPLFWIGLSILSSGGLGLIGYATNLPFLYYHIPGWSTGMAIHTSILFILSGIGLMILKSHYTTENKTIRSIRLRTRLTALFLISSVIPTIFIGTLSYHLSTSSESITILGGGILILVSVSVVGVIIFSLITSKFFSEPIVRLKKATELISEEHFETSVEEDSTDEFGELGRSFNTMVKNIQTARKKLVEVEKLELSEKRIKDQYQELKKTHEILSATEKKYRGLYEYAPDMLRSISEDGIILDCNENYLRSLGCTKDEVIGKSVFEHTSKKSLRELSKGMEEWKKTGKITNQTIWLKRKDGSEFPTLISGTSLYDDTGKIVGRTVSLRDMTEIYSTKAALEEEKAKRLMTVGELSSKLTHDIRNPLGVILNAAELLRIRKQNMDAKELSLINMINESASRISYQIQDVLNFVRSTDIKKESCSILQILNSCIGKIKLPDNIKLVLPKDDLTVDCDRIKLEIVFENIINNAIQAIDTTQGEITVAIRNESNNDVIEISDSGNGISPEVLPQIFEPLFTTKRSGTGLGLPTCKNLVEQHGWTIEAKLPSTFMIKIPRR</sequence>
<keyword evidence="10 13" id="KW-1133">Transmembrane helix</keyword>
<dbReference type="InterPro" id="IPR003661">
    <property type="entry name" value="HisK_dim/P_dom"/>
</dbReference>
<keyword evidence="12 13" id="KW-0472">Membrane</keyword>
<dbReference type="PROSITE" id="PS50109">
    <property type="entry name" value="HIS_KIN"/>
    <property type="match status" value="1"/>
</dbReference>
<feature type="domain" description="PAC" evidence="16">
    <location>
        <begin position="493"/>
        <end position="545"/>
    </location>
</feature>
<dbReference type="InterPro" id="IPR005467">
    <property type="entry name" value="His_kinase_dom"/>
</dbReference>
<evidence type="ECO:0000259" key="14">
    <source>
        <dbReference type="PROSITE" id="PS50109"/>
    </source>
</evidence>
<gene>
    <name evidence="18" type="ORF">NCS_11536</name>
</gene>
<feature type="transmembrane region" description="Helical" evidence="13">
    <location>
        <begin position="130"/>
        <end position="158"/>
    </location>
</feature>